<keyword evidence="2" id="KW-0464">Manganese</keyword>
<comment type="function">
    <text evidence="1">Has phosphodiesterase (PDE) activity against cyclic-di-AMP (c-di-AMP).</text>
</comment>
<keyword evidence="3" id="KW-1133">Transmembrane helix</keyword>
<dbReference type="InterPro" id="IPR000160">
    <property type="entry name" value="GGDEF_dom"/>
</dbReference>
<dbReference type="InterPro" id="IPR003156">
    <property type="entry name" value="DHHA1_dom"/>
</dbReference>
<keyword evidence="1" id="KW-0378">Hydrolase</keyword>
<keyword evidence="3" id="KW-0812">Transmembrane</keyword>
<protein>
    <recommendedName>
        <fullName evidence="1">Cyclic-di-AMP phosphodiesterase</fullName>
        <ecNumber evidence="1">3.1.4.-</ecNumber>
    </recommendedName>
</protein>
<dbReference type="GO" id="GO:0106409">
    <property type="term" value="F:cyclic-di-AMP phosphodiesterase activity"/>
    <property type="evidence" value="ECO:0007669"/>
    <property type="project" value="RHEA"/>
</dbReference>
<feature type="binding site" evidence="2">
    <location>
        <position position="365"/>
    </location>
    <ligand>
        <name>Mn(2+)</name>
        <dbReference type="ChEBI" id="CHEBI:29035"/>
        <label>2</label>
    </ligand>
</feature>
<feature type="binding site" evidence="2">
    <location>
        <position position="359"/>
    </location>
    <ligand>
        <name>Mn(2+)</name>
        <dbReference type="ChEBI" id="CHEBI:29035"/>
        <label>1</label>
    </ligand>
</feature>
<feature type="transmembrane region" description="Helical" evidence="3">
    <location>
        <begin position="15"/>
        <end position="48"/>
    </location>
</feature>
<dbReference type="GO" id="GO:0003676">
    <property type="term" value="F:nucleic acid binding"/>
    <property type="evidence" value="ECO:0007669"/>
    <property type="project" value="UniProtKB-UniRule"/>
</dbReference>
<evidence type="ECO:0000259" key="4">
    <source>
        <dbReference type="PROSITE" id="PS50887"/>
    </source>
</evidence>
<sequence length="663" mass="72980">MNKKIARLLEPSLRLYFAVFVCLAVVSAFFNIYLAAVEAVLLVVLYLYFRSTNIRRRKEILKYIESVTYDVDSATKDTMLNSPIPMVIFKPESDEIIWSNDWFLQITGEREHLFETKITDAVPSFSSRWLMEGKSESPAEVELRGKKYRVYGYLAHTEPSGSARGLVATTYWIDITDLSSVRSEYVLSRPVAAIILLDNYEDLMKNISDNSRSSILARIDDKLNTWAAPAHGLLCRYDRDRYIFVFEERHLSSLISGKISLLDSVREVVSSDGVPATISIGAGKDAGSFDELFRYAALSIEMALSRGGDQAVVKNRFHFEFYGGRSKELEKRTKVKSRVMANVLGELVSDSSQVFVMGHKFADLDSVGAAAGICCIARKKKIPVHIVTAPEETLADAVIQRLVKQPEYAGVFVTAQDAILSADSSSLLVVVDTNRPEQVQSEDLLLSCNRVAVIDHHRRAATYIGEASLNFHEPYASSACELVTELLQYLVEPTDILRVEAEALLAGIVLDTKNFTTRTGGRTFDAAAFLRRSGADTAEVKKLFQSDLASMVARYDIIRAAKMYRSNIAIAALGSTVGRIAAAQAADELLTIAGTQASFVLFPVGDSVIISARSMGDINVQVILEDLGGGGNAATAGAQIPDKTVEQVLPELHAAIDRYFEDA</sequence>
<dbReference type="Gene3D" id="3.90.1640.10">
    <property type="entry name" value="inorganic pyrophosphatase (n-terminal core)"/>
    <property type="match status" value="1"/>
</dbReference>
<dbReference type="EC" id="3.1.4.-" evidence="1"/>
<keyword evidence="2" id="KW-0479">Metal-binding</keyword>
<dbReference type="InterPro" id="IPR051319">
    <property type="entry name" value="Oligoribo/pAp-PDE_c-di-AMP_PDE"/>
</dbReference>
<comment type="subcellular location">
    <subcellularLocation>
        <location evidence="1">Cell membrane</location>
    </subcellularLocation>
</comment>
<keyword evidence="6" id="KW-1185">Reference proteome</keyword>
<dbReference type="PANTHER" id="PTHR47618:SF2">
    <property type="entry name" value="CYCLIC-DI-AMP PHOSPHODIESTERASE GDPP"/>
    <property type="match status" value="1"/>
</dbReference>
<accession>A0A1W2CZ69</accession>
<evidence type="ECO:0000256" key="3">
    <source>
        <dbReference type="SAM" id="Phobius"/>
    </source>
</evidence>
<dbReference type="Pfam" id="PF24898">
    <property type="entry name" value="GGDEF_GdpP"/>
    <property type="match status" value="1"/>
</dbReference>
<dbReference type="PROSITE" id="PS50887">
    <property type="entry name" value="GGDEF"/>
    <property type="match status" value="1"/>
</dbReference>
<feature type="domain" description="GGDEF" evidence="4">
    <location>
        <begin position="188"/>
        <end position="316"/>
    </location>
</feature>
<dbReference type="GO" id="GO:0005886">
    <property type="term" value="C:plasma membrane"/>
    <property type="evidence" value="ECO:0007669"/>
    <property type="project" value="UniProtKB-SubCell"/>
</dbReference>
<dbReference type="RefSeq" id="WP_242942873.1">
    <property type="nucleotide sequence ID" value="NZ_FWXW01000015.1"/>
</dbReference>
<keyword evidence="1 3" id="KW-0472">Membrane</keyword>
<dbReference type="SUPFAM" id="SSF64182">
    <property type="entry name" value="DHH phosphoesterases"/>
    <property type="match status" value="1"/>
</dbReference>
<comment type="catalytic activity">
    <reaction evidence="1">
        <text>3',3'-c-di-AMP + H2O = 5'-O-phosphonoadenylyl-(3'-&gt;5')-adenosine + H(+)</text>
        <dbReference type="Rhea" id="RHEA:54420"/>
        <dbReference type="ChEBI" id="CHEBI:15377"/>
        <dbReference type="ChEBI" id="CHEBI:15378"/>
        <dbReference type="ChEBI" id="CHEBI:71500"/>
        <dbReference type="ChEBI" id="CHEBI:138171"/>
    </reaction>
</comment>
<evidence type="ECO:0000313" key="5">
    <source>
        <dbReference type="EMBL" id="SMC90615.1"/>
    </source>
</evidence>
<dbReference type="Gene3D" id="3.10.310.30">
    <property type="match status" value="1"/>
</dbReference>
<evidence type="ECO:0000313" key="6">
    <source>
        <dbReference type="Proteomes" id="UP000192790"/>
    </source>
</evidence>
<dbReference type="Proteomes" id="UP000192790">
    <property type="component" value="Unassembled WGS sequence"/>
</dbReference>
<dbReference type="GO" id="GO:0046872">
    <property type="term" value="F:metal ion binding"/>
    <property type="evidence" value="ECO:0007669"/>
    <property type="project" value="UniProtKB-KW"/>
</dbReference>
<organism evidence="5 6">
    <name type="scientific">Papillibacter cinnamivorans DSM 12816</name>
    <dbReference type="NCBI Taxonomy" id="1122930"/>
    <lineage>
        <taxon>Bacteria</taxon>
        <taxon>Bacillati</taxon>
        <taxon>Bacillota</taxon>
        <taxon>Clostridia</taxon>
        <taxon>Eubacteriales</taxon>
        <taxon>Oscillospiraceae</taxon>
        <taxon>Papillibacter</taxon>
    </lineage>
</organism>
<name>A0A1W2CZ69_9FIRM</name>
<dbReference type="PANTHER" id="PTHR47618">
    <property type="entry name" value="BIFUNCTIONAL OLIGORIBONUCLEASE AND PAP PHOSPHATASE NRNA"/>
    <property type="match status" value="1"/>
</dbReference>
<dbReference type="InterPro" id="IPR014528">
    <property type="entry name" value="GdpP/PdeA"/>
</dbReference>
<dbReference type="STRING" id="1122930.SAMN02745168_0287"/>
<comment type="similarity">
    <text evidence="1">Belongs to the GdpP/PdeA phosphodiesterase family.</text>
</comment>
<feature type="binding site" evidence="2">
    <location>
        <position position="456"/>
    </location>
    <ligand>
        <name>Mn(2+)</name>
        <dbReference type="ChEBI" id="CHEBI:29035"/>
        <label>2</label>
    </ligand>
</feature>
<proteinExistence type="inferred from homology"/>
<reference evidence="5 6" key="1">
    <citation type="submission" date="2017-04" db="EMBL/GenBank/DDBJ databases">
        <authorList>
            <person name="Afonso C.L."/>
            <person name="Miller P.J."/>
            <person name="Scott M.A."/>
            <person name="Spackman E."/>
            <person name="Goraichik I."/>
            <person name="Dimitrov K.M."/>
            <person name="Suarez D.L."/>
            <person name="Swayne D.E."/>
        </authorList>
    </citation>
    <scope>NUCLEOTIDE SEQUENCE [LARGE SCALE GENOMIC DNA]</scope>
    <source>
        <strain evidence="5 6">DSM 12816</strain>
    </source>
</reference>
<evidence type="ECO:0000256" key="1">
    <source>
        <dbReference type="PIRNR" id="PIRNR026583"/>
    </source>
</evidence>
<evidence type="ECO:0000256" key="2">
    <source>
        <dbReference type="PIRSR" id="PIRSR026583-50"/>
    </source>
</evidence>
<dbReference type="SMART" id="SM00267">
    <property type="entry name" value="GGDEF"/>
    <property type="match status" value="1"/>
</dbReference>
<dbReference type="AlphaFoldDB" id="A0A1W2CZ69"/>
<dbReference type="FunFam" id="3.90.1640.10:FF:000002">
    <property type="entry name" value="Cyclic-di-AMP phosphodiesterase"/>
    <property type="match status" value="1"/>
</dbReference>
<dbReference type="Pfam" id="PF02272">
    <property type="entry name" value="DHHA1"/>
    <property type="match status" value="1"/>
</dbReference>
<dbReference type="PIRSF" id="PIRSF026583">
    <property type="entry name" value="YybT"/>
    <property type="match status" value="1"/>
</dbReference>
<dbReference type="EMBL" id="FWXW01000015">
    <property type="protein sequence ID" value="SMC90615.1"/>
    <property type="molecule type" value="Genomic_DNA"/>
</dbReference>
<comment type="cofactor">
    <cofactor evidence="2">
        <name>Mn(2+)</name>
        <dbReference type="ChEBI" id="CHEBI:29035"/>
    </cofactor>
    <text evidence="2">For phosphodiesterase activity, probably binds 2 Mn(2+) per subunit.</text>
</comment>
<dbReference type="GO" id="GO:0016787">
    <property type="term" value="F:hydrolase activity"/>
    <property type="evidence" value="ECO:0007669"/>
    <property type="project" value="UniProtKB-UniRule"/>
</dbReference>
<dbReference type="Gene3D" id="3.30.450.20">
    <property type="entry name" value="PAS domain"/>
    <property type="match status" value="1"/>
</dbReference>
<dbReference type="Pfam" id="PF01368">
    <property type="entry name" value="DHH"/>
    <property type="match status" value="1"/>
</dbReference>
<feature type="binding site" evidence="2">
    <location>
        <position position="432"/>
    </location>
    <ligand>
        <name>Mn(2+)</name>
        <dbReference type="ChEBI" id="CHEBI:29035"/>
        <label>2</label>
    </ligand>
</feature>
<gene>
    <name evidence="5" type="ORF">SAMN02745168_0287</name>
</gene>
<feature type="binding site" evidence="2">
    <location>
        <position position="511"/>
    </location>
    <ligand>
        <name>Mn(2+)</name>
        <dbReference type="ChEBI" id="CHEBI:29035"/>
        <label>2</label>
    </ligand>
</feature>
<feature type="binding site" evidence="2">
    <location>
        <position position="363"/>
    </location>
    <ligand>
        <name>Mn(2+)</name>
        <dbReference type="ChEBI" id="CHEBI:29035"/>
        <label>1</label>
    </ligand>
</feature>
<dbReference type="InterPro" id="IPR001667">
    <property type="entry name" value="DDH_dom"/>
</dbReference>
<feature type="binding site" evidence="2">
    <location>
        <position position="432"/>
    </location>
    <ligand>
        <name>Mn(2+)</name>
        <dbReference type="ChEBI" id="CHEBI:29035"/>
        <label>1</label>
    </ligand>
</feature>
<keyword evidence="1" id="KW-1003">Cell membrane</keyword>
<dbReference type="InterPro" id="IPR038763">
    <property type="entry name" value="DHH_sf"/>
</dbReference>